<reference evidence="1 2" key="1">
    <citation type="submission" date="2019-08" db="EMBL/GenBank/DDBJ databases">
        <title>Draft genome sequence of Chryseobacterium sp. Gsoil 183.</title>
        <authorList>
            <person name="Im W.-T."/>
        </authorList>
    </citation>
    <scope>NUCLEOTIDE SEQUENCE [LARGE SCALE GENOMIC DNA]</scope>
    <source>
        <strain evidence="1 2">Gsoil 183</strain>
    </source>
</reference>
<dbReference type="AlphaFoldDB" id="A0A5D8ZGC3"/>
<gene>
    <name evidence="1" type="ORF">FW781_19600</name>
</gene>
<protein>
    <submittedName>
        <fullName evidence="1">Uncharacterized protein</fullName>
    </submittedName>
</protein>
<proteinExistence type="predicted"/>
<dbReference type="EMBL" id="VTRU01000006">
    <property type="protein sequence ID" value="TZF93173.1"/>
    <property type="molecule type" value="Genomic_DNA"/>
</dbReference>
<sequence length="59" mass="5986">MKKLKSLKSGKVLTTGSLKQIHGGLKKLLPEGVCSGSGTANDPYVLESVVIPSGASDGC</sequence>
<keyword evidence="2" id="KW-1185">Reference proteome</keyword>
<dbReference type="Proteomes" id="UP000323884">
    <property type="component" value="Unassembled WGS sequence"/>
</dbReference>
<comment type="caution">
    <text evidence="1">The sequence shown here is derived from an EMBL/GenBank/DDBJ whole genome shotgun (WGS) entry which is preliminary data.</text>
</comment>
<accession>A0A5D8ZGC3</accession>
<dbReference type="RefSeq" id="WP_149388965.1">
    <property type="nucleotide sequence ID" value="NZ_VTRU01000006.1"/>
</dbReference>
<name>A0A5D8ZGC3_9FLAO</name>
<organism evidence="1 2">
    <name type="scientific">Chryseobacterium panacisoli</name>
    <dbReference type="NCBI Taxonomy" id="1807141"/>
    <lineage>
        <taxon>Bacteria</taxon>
        <taxon>Pseudomonadati</taxon>
        <taxon>Bacteroidota</taxon>
        <taxon>Flavobacteriia</taxon>
        <taxon>Flavobacteriales</taxon>
        <taxon>Weeksellaceae</taxon>
        <taxon>Chryseobacterium group</taxon>
        <taxon>Chryseobacterium</taxon>
    </lineage>
</organism>
<evidence type="ECO:0000313" key="2">
    <source>
        <dbReference type="Proteomes" id="UP000323884"/>
    </source>
</evidence>
<dbReference type="OrthoDB" id="1272581at2"/>
<evidence type="ECO:0000313" key="1">
    <source>
        <dbReference type="EMBL" id="TZF93173.1"/>
    </source>
</evidence>